<dbReference type="GO" id="GO:0016757">
    <property type="term" value="F:glycosyltransferase activity"/>
    <property type="evidence" value="ECO:0007669"/>
    <property type="project" value="UniProtKB-KW"/>
</dbReference>
<dbReference type="PANTHER" id="PTHR43179">
    <property type="entry name" value="RHAMNOSYLTRANSFERASE WBBL"/>
    <property type="match status" value="1"/>
</dbReference>
<name>A0A1F8EZ73_9BACT</name>
<reference evidence="4 5" key="1">
    <citation type="journal article" date="2016" name="Nat. Commun.">
        <title>Thousands of microbial genomes shed light on interconnected biogeochemical processes in an aquifer system.</title>
        <authorList>
            <person name="Anantharaman K."/>
            <person name="Brown C.T."/>
            <person name="Hug L.A."/>
            <person name="Sharon I."/>
            <person name="Castelle C.J."/>
            <person name="Probst A.J."/>
            <person name="Thomas B.C."/>
            <person name="Singh A."/>
            <person name="Wilkins M.J."/>
            <person name="Karaoz U."/>
            <person name="Brodie E.L."/>
            <person name="Williams K.H."/>
            <person name="Hubbard S.S."/>
            <person name="Banfield J.F."/>
        </authorList>
    </citation>
    <scope>NUCLEOTIDE SEQUENCE [LARGE SCALE GENOMIC DNA]</scope>
</reference>
<comment type="caution">
    <text evidence="4">The sequence shown here is derived from an EMBL/GenBank/DDBJ whole genome shotgun (WGS) entry which is preliminary data.</text>
</comment>
<evidence type="ECO:0008006" key="6">
    <source>
        <dbReference type="Google" id="ProtNLM"/>
    </source>
</evidence>
<dbReference type="Proteomes" id="UP000178023">
    <property type="component" value="Unassembled WGS sequence"/>
</dbReference>
<protein>
    <recommendedName>
        <fullName evidence="6">Glycosyltransferase 2-like domain-containing protein</fullName>
    </recommendedName>
</protein>
<accession>A0A1F8EZ73</accession>
<evidence type="ECO:0000313" key="4">
    <source>
        <dbReference type="EMBL" id="OGN06155.1"/>
    </source>
</evidence>
<dbReference type="PANTHER" id="PTHR43179:SF12">
    <property type="entry name" value="GALACTOFURANOSYLTRANSFERASE GLFT2"/>
    <property type="match status" value="1"/>
</dbReference>
<dbReference type="Pfam" id="PF13641">
    <property type="entry name" value="Glyco_tranf_2_3"/>
    <property type="match status" value="1"/>
</dbReference>
<dbReference type="CDD" id="cd04186">
    <property type="entry name" value="GT_2_like_c"/>
    <property type="match status" value="1"/>
</dbReference>
<evidence type="ECO:0000256" key="2">
    <source>
        <dbReference type="ARBA" id="ARBA00022676"/>
    </source>
</evidence>
<evidence type="ECO:0000313" key="5">
    <source>
        <dbReference type="Proteomes" id="UP000178023"/>
    </source>
</evidence>
<dbReference type="EMBL" id="MGJL01000040">
    <property type="protein sequence ID" value="OGN06155.1"/>
    <property type="molecule type" value="Genomic_DNA"/>
</dbReference>
<evidence type="ECO:0000256" key="3">
    <source>
        <dbReference type="ARBA" id="ARBA00022679"/>
    </source>
</evidence>
<evidence type="ECO:0000256" key="1">
    <source>
        <dbReference type="ARBA" id="ARBA00006739"/>
    </source>
</evidence>
<dbReference type="SUPFAM" id="SSF53448">
    <property type="entry name" value="Nucleotide-diphospho-sugar transferases"/>
    <property type="match status" value="1"/>
</dbReference>
<dbReference type="InterPro" id="IPR029044">
    <property type="entry name" value="Nucleotide-diphossugar_trans"/>
</dbReference>
<comment type="similarity">
    <text evidence="1">Belongs to the glycosyltransferase 2 family.</text>
</comment>
<organism evidence="4 5">
    <name type="scientific">Candidatus Yanofskybacteria bacterium RIFCSPHIGHO2_01_FULL_45_42</name>
    <dbReference type="NCBI Taxonomy" id="1802671"/>
    <lineage>
        <taxon>Bacteria</taxon>
        <taxon>Candidatus Yanofskyibacteriota</taxon>
    </lineage>
</organism>
<keyword evidence="2" id="KW-0328">Glycosyltransferase</keyword>
<sequence>MSIVVVDNNSAPEEAKTLRDCCQNNRWVQLIENGQNLGFSGGNNAGIRQALQNGANWVVLLNNDTWVENDFVSRLRAILGEPVGILGIPLDEGKGVAYAGKVQWLRPTLKHEYARCQRSNVKGLYAIGAGIAIHKSVFEKIGYLDEKYFLYFEDADFSVRARKAGIPILFAPDLVIHHSVSQSTKSLGSPLLLRYHYRNALYFNRRNGPWWVQILLPFWALLIMIKQLIKLATGRNREESRAILNGMMGFLCGETGKIK</sequence>
<gene>
    <name evidence="4" type="ORF">A2750_03665</name>
</gene>
<dbReference type="AlphaFoldDB" id="A0A1F8EZ73"/>
<keyword evidence="3" id="KW-0808">Transferase</keyword>
<proteinExistence type="inferred from homology"/>
<dbReference type="Gene3D" id="3.90.550.10">
    <property type="entry name" value="Spore Coat Polysaccharide Biosynthesis Protein SpsA, Chain A"/>
    <property type="match status" value="1"/>
</dbReference>